<keyword evidence="2" id="KW-0677">Repeat</keyword>
<feature type="region of interest" description="Disordered" evidence="7">
    <location>
        <begin position="1090"/>
        <end position="1120"/>
    </location>
</feature>
<dbReference type="Proteomes" id="UP000257109">
    <property type="component" value="Unassembled WGS sequence"/>
</dbReference>
<dbReference type="InterPro" id="IPR036388">
    <property type="entry name" value="WH-like_DNA-bd_sf"/>
</dbReference>
<dbReference type="Gene3D" id="1.10.8.430">
    <property type="entry name" value="Helical domain of apoptotic protease-activating factors"/>
    <property type="match status" value="1"/>
</dbReference>
<dbReference type="Gene3D" id="3.40.50.300">
    <property type="entry name" value="P-loop containing nucleotide triphosphate hydrolases"/>
    <property type="match status" value="1"/>
</dbReference>
<dbReference type="PRINTS" id="PR00364">
    <property type="entry name" value="DISEASERSIST"/>
</dbReference>
<dbReference type="InterPro" id="IPR002182">
    <property type="entry name" value="NB-ARC"/>
</dbReference>
<dbReference type="InterPro" id="IPR041118">
    <property type="entry name" value="Rx_N"/>
</dbReference>
<evidence type="ECO:0000259" key="8">
    <source>
        <dbReference type="Pfam" id="PF00931"/>
    </source>
</evidence>
<feature type="domain" description="Disease resistance protein winged helix" evidence="10">
    <location>
        <begin position="421"/>
        <end position="489"/>
    </location>
</feature>
<feature type="non-terminal residue" evidence="12">
    <location>
        <position position="1"/>
    </location>
</feature>
<dbReference type="Gene3D" id="1.20.5.4130">
    <property type="match status" value="1"/>
</dbReference>
<dbReference type="InterPro" id="IPR032675">
    <property type="entry name" value="LRR_dom_sf"/>
</dbReference>
<evidence type="ECO:0000259" key="11">
    <source>
        <dbReference type="Pfam" id="PF25019"/>
    </source>
</evidence>
<evidence type="ECO:0000259" key="10">
    <source>
        <dbReference type="Pfam" id="PF23559"/>
    </source>
</evidence>
<organism evidence="12 13">
    <name type="scientific">Mucuna pruriens</name>
    <name type="common">Velvet bean</name>
    <name type="synonym">Dolichos pruriens</name>
    <dbReference type="NCBI Taxonomy" id="157652"/>
    <lineage>
        <taxon>Eukaryota</taxon>
        <taxon>Viridiplantae</taxon>
        <taxon>Streptophyta</taxon>
        <taxon>Embryophyta</taxon>
        <taxon>Tracheophyta</taxon>
        <taxon>Spermatophyta</taxon>
        <taxon>Magnoliopsida</taxon>
        <taxon>eudicotyledons</taxon>
        <taxon>Gunneridae</taxon>
        <taxon>Pentapetalae</taxon>
        <taxon>rosids</taxon>
        <taxon>fabids</taxon>
        <taxon>Fabales</taxon>
        <taxon>Fabaceae</taxon>
        <taxon>Papilionoideae</taxon>
        <taxon>50 kb inversion clade</taxon>
        <taxon>NPAAA clade</taxon>
        <taxon>indigoferoid/millettioid clade</taxon>
        <taxon>Phaseoleae</taxon>
        <taxon>Mucuna</taxon>
    </lineage>
</organism>
<evidence type="ECO:0000256" key="1">
    <source>
        <dbReference type="ARBA" id="ARBA00022614"/>
    </source>
</evidence>
<dbReference type="Gene3D" id="3.80.10.10">
    <property type="entry name" value="Ribonuclease Inhibitor"/>
    <property type="match status" value="3"/>
</dbReference>
<accession>A0A371HE90</accession>
<evidence type="ECO:0000256" key="3">
    <source>
        <dbReference type="ARBA" id="ARBA00022741"/>
    </source>
</evidence>
<name>A0A371HE90_MUCPR</name>
<evidence type="ECO:0000256" key="6">
    <source>
        <dbReference type="SAM" id="Coils"/>
    </source>
</evidence>
<dbReference type="SUPFAM" id="SSF52058">
    <property type="entry name" value="L domain-like"/>
    <property type="match status" value="1"/>
</dbReference>
<reference evidence="12" key="1">
    <citation type="submission" date="2018-05" db="EMBL/GenBank/DDBJ databases">
        <title>Draft genome of Mucuna pruriens seed.</title>
        <authorList>
            <person name="Nnadi N.E."/>
            <person name="Vos R."/>
            <person name="Hasami M.H."/>
            <person name="Devisetty U.K."/>
            <person name="Aguiy J.C."/>
        </authorList>
    </citation>
    <scope>NUCLEOTIDE SEQUENCE [LARGE SCALE GENOMIC DNA]</scope>
    <source>
        <strain evidence="12">JCA_2017</strain>
    </source>
</reference>
<dbReference type="OrthoDB" id="1896560at2759"/>
<comment type="caution">
    <text evidence="12">The sequence shown here is derived from an EMBL/GenBank/DDBJ whole genome shotgun (WGS) entry which is preliminary data.</text>
</comment>
<keyword evidence="5" id="KW-0067">ATP-binding</keyword>
<feature type="compositionally biased region" description="Polar residues" evidence="7">
    <location>
        <begin position="1090"/>
        <end position="1101"/>
    </location>
</feature>
<dbReference type="PANTHER" id="PTHR36766:SF51">
    <property type="entry name" value="DISEASE RESISTANCE RPP13-LIKE PROTEIN 1"/>
    <property type="match status" value="1"/>
</dbReference>
<keyword evidence="1" id="KW-0433">Leucine-rich repeat</keyword>
<dbReference type="EMBL" id="QJKJ01002838">
    <property type="protein sequence ID" value="RDY01106.1"/>
    <property type="molecule type" value="Genomic_DNA"/>
</dbReference>
<feature type="domain" description="Disease resistance N-terminal" evidence="9">
    <location>
        <begin position="11"/>
        <end position="94"/>
    </location>
</feature>
<sequence length="1258" mass="142666">MALEAVGGAFLEAVFGSLFKAIVSPVVVGLFKKSKSSDLLLKRLKISLLSVNVVLNDAEEKQMRNGAVKEWLEELKDVVLDAEDLLDEISTDAKMDAATEVNTLNSIPVNLCGKELEQKVEDILERLDFIIKQKDMLELQVVKEVKIQPKIPSSSVVGESDVYGRDDDREALINLLFWNYDSNISVIPVVGMGGIGKTTLAQLVYNDDRVQKEFDLKAWVHVSDQFDIPKITKSLVEEITSCSCSFEDLNLLQQDLKKRLLKKKFLFILDDVWNQSYVKWETLKNPFLSGAPGSKIIVTTRIAHVASIMRTVQPYYLSELCEDDSWMLFAKHVFGYANLTVHPNLRKIGKEIVKKCKGLPLALKTLAGILRSKDDAREWYKVLNSQIWDLQEDESNILPALRLSYHYLPSHLKRCFAYCSIFPKDYEFEKEKLILLWMAEGLLQQTKRHKRIEEAGDEYFYELMSRSFFQQSKRDKSCFVMHHLVNDLAQFVSGKFSAKVEGNYDEVGESTRYLLHLIAHKFPAVHWRAISKAIRLRTFVELRLVDKSVTFIDEMPYDLLVKLRYLRVLSLTGIYLQGLPDTITELKLLRYLDVSGAKMYKLRKCISRLYNLQTLKLVGCSELLELPIDMHSLVHLRHLDISGTCLKWMPLHMSALRNLQKLSDFFVGKECGSSIAELGELSDLHGSLFIHHIGYVSYRDSEKAKLKEKEFLEKLILDWGENADTDNSQHEKNILDSLQPHTNLKELAIYNYPGTNFPNWVGDSSFCNLLFMEIKGSKYCYELPPLGQLPSLKELRVAKFGGLVSVGSEFYGNGIGSSAATESFPSLETLRIDDMSAWEVWCPNKTCRAFALLQELHINNCPKLRGDLPINLPSLTLLVIRDCKQLISSLPTASAMRVLNVENCGNLKFPVLENQCHQSLTSLYLHNSCDSLQFFPLGIFPSLKSLDISGCKNLTALTVSVKMNTPLRSLSISNCPNFTSFPTKVFAAPKLTLLSIDCCEELKSLPRKMDQKMPSLRELQLWRCPQIQPIEDWPCDLRSVSIWKCDKLIARGLECNQLNSIKLRHLIELGAFTVRSADCSTVSSSVQASPRRALSSSSQRKTYAGRVSRRKSSGQAFRHKTDQREFGNGFDTSETRINISSSKCSRASIPTARENATNVLYIRHDDGDDIIGTFPSDLCPRSWPSWSTQRPKKTSFKSFTLRTKTELANRGVSYTSLKNMGNQVENFFELPLLGKKPGNLEGYGQAFVTSDSENHKLE</sequence>
<keyword evidence="13" id="KW-1185">Reference proteome</keyword>
<dbReference type="Pfam" id="PF23559">
    <property type="entry name" value="WHD_DRP"/>
    <property type="match status" value="1"/>
</dbReference>
<keyword evidence="4" id="KW-0611">Plant defense</keyword>
<dbReference type="Gene3D" id="1.10.10.10">
    <property type="entry name" value="Winged helix-like DNA-binding domain superfamily/Winged helix DNA-binding domain"/>
    <property type="match status" value="1"/>
</dbReference>
<dbReference type="Pfam" id="PF18052">
    <property type="entry name" value="Rx_N"/>
    <property type="match status" value="1"/>
</dbReference>
<proteinExistence type="predicted"/>
<dbReference type="GO" id="GO:0043531">
    <property type="term" value="F:ADP binding"/>
    <property type="evidence" value="ECO:0007669"/>
    <property type="project" value="InterPro"/>
</dbReference>
<dbReference type="FunFam" id="1.10.10.10:FF:000322">
    <property type="entry name" value="Probable disease resistance protein At1g63360"/>
    <property type="match status" value="1"/>
</dbReference>
<dbReference type="PANTHER" id="PTHR36766">
    <property type="entry name" value="PLANT BROAD-SPECTRUM MILDEW RESISTANCE PROTEIN RPW8"/>
    <property type="match status" value="1"/>
</dbReference>
<dbReference type="Pfam" id="PF00931">
    <property type="entry name" value="NB-ARC"/>
    <property type="match status" value="1"/>
</dbReference>
<dbReference type="GO" id="GO:0051707">
    <property type="term" value="P:response to other organism"/>
    <property type="evidence" value="ECO:0007669"/>
    <property type="project" value="UniProtKB-ARBA"/>
</dbReference>
<dbReference type="InterPro" id="IPR027417">
    <property type="entry name" value="P-loop_NTPase"/>
</dbReference>
<dbReference type="InterPro" id="IPR058922">
    <property type="entry name" value="WHD_DRP"/>
</dbReference>
<protein>
    <submittedName>
        <fullName evidence="12">Disease resistance RPP13-like protein 1</fullName>
    </submittedName>
</protein>
<feature type="coiled-coil region" evidence="6">
    <location>
        <begin position="68"/>
        <end position="133"/>
    </location>
</feature>
<dbReference type="SUPFAM" id="SSF52540">
    <property type="entry name" value="P-loop containing nucleoside triphosphate hydrolases"/>
    <property type="match status" value="1"/>
</dbReference>
<keyword evidence="3" id="KW-0547">Nucleotide-binding</keyword>
<evidence type="ECO:0000313" key="13">
    <source>
        <dbReference type="Proteomes" id="UP000257109"/>
    </source>
</evidence>
<dbReference type="AlphaFoldDB" id="A0A371HE90"/>
<feature type="domain" description="NB-ARC" evidence="8">
    <location>
        <begin position="167"/>
        <end position="334"/>
    </location>
</feature>
<keyword evidence="6" id="KW-0175">Coiled coil</keyword>
<evidence type="ECO:0000256" key="5">
    <source>
        <dbReference type="ARBA" id="ARBA00022840"/>
    </source>
</evidence>
<dbReference type="FunFam" id="3.40.50.300:FF:001091">
    <property type="entry name" value="Probable disease resistance protein At1g61300"/>
    <property type="match status" value="1"/>
</dbReference>
<dbReference type="GO" id="GO:0006952">
    <property type="term" value="P:defense response"/>
    <property type="evidence" value="ECO:0007669"/>
    <property type="project" value="UniProtKB-KW"/>
</dbReference>
<gene>
    <name evidence="12" type="primary">RPPL1</name>
    <name evidence="12" type="ORF">CR513_15611</name>
</gene>
<dbReference type="GO" id="GO:0005524">
    <property type="term" value="F:ATP binding"/>
    <property type="evidence" value="ECO:0007669"/>
    <property type="project" value="UniProtKB-KW"/>
</dbReference>
<dbReference type="InterPro" id="IPR042197">
    <property type="entry name" value="Apaf_helical"/>
</dbReference>
<evidence type="ECO:0000256" key="2">
    <source>
        <dbReference type="ARBA" id="ARBA00022737"/>
    </source>
</evidence>
<dbReference type="InterPro" id="IPR056789">
    <property type="entry name" value="LRR_R13L1-DRL21"/>
</dbReference>
<feature type="domain" description="R13L1/DRL21-like LRR repeat region" evidence="11">
    <location>
        <begin position="675"/>
        <end position="799"/>
    </location>
</feature>
<evidence type="ECO:0000259" key="9">
    <source>
        <dbReference type="Pfam" id="PF18052"/>
    </source>
</evidence>
<evidence type="ECO:0000313" key="12">
    <source>
        <dbReference type="EMBL" id="RDY01106.1"/>
    </source>
</evidence>
<evidence type="ECO:0000256" key="7">
    <source>
        <dbReference type="SAM" id="MobiDB-lite"/>
    </source>
</evidence>
<dbReference type="SUPFAM" id="SSF52047">
    <property type="entry name" value="RNI-like"/>
    <property type="match status" value="1"/>
</dbReference>
<dbReference type="Pfam" id="PF25019">
    <property type="entry name" value="LRR_R13L1-DRL21"/>
    <property type="match status" value="1"/>
</dbReference>
<evidence type="ECO:0000256" key="4">
    <source>
        <dbReference type="ARBA" id="ARBA00022821"/>
    </source>
</evidence>